<feature type="transmembrane region" description="Helical" evidence="6">
    <location>
        <begin position="362"/>
        <end position="389"/>
    </location>
</feature>
<evidence type="ECO:0000256" key="5">
    <source>
        <dbReference type="ARBA" id="ARBA00023136"/>
    </source>
</evidence>
<sequence>MSSGVKETPLPKAQFFVLTCVLLAEPITFTVIFPFMYYVRDFGIAREEKDIGYYVGLLAAVFSVSQMLSGLFWGVLSDRIGRRPIILFGMLGNLVGCILLGLSKSYPFAIFARCLSGLLNGNAGVVKTVIGELTDRTNQSKGFSLLSLTWGVGVIVGPSIAGLLSNPAEQFPSLFGSVALFKEYPYLLPCTAAASITVPAFVVGVFVLQETLKPKRTINVDPSASTPTESSPLLSDQNSLHSTMVTGSSSPFTFPVIMVISSYCFLAFQTTLFDELFPVWASTPVRLGGLSFTVSNIGLALSSGGITLIIGQLVVYPLFQRYLGTLAYYRWSLVAYVVTFFSFQLGSVVAKKVEFEGWNDGWVWAFVVFNLTSKALCGAGAFTNIFILLNNNVPSEKLGTVNGVAQCVAAFTRATSPALGGFLWSWSLKSGLSYPLNHQFSWILLTLFSFISLIQSFWITDSKPKADEVVTVEQSA</sequence>
<proteinExistence type="predicted"/>
<dbReference type="CDD" id="cd17330">
    <property type="entry name" value="MFS_SLC46_TetA_like"/>
    <property type="match status" value="1"/>
</dbReference>
<dbReference type="Gene3D" id="1.20.1250.20">
    <property type="entry name" value="MFS general substrate transporter like domains"/>
    <property type="match status" value="1"/>
</dbReference>
<evidence type="ECO:0000313" key="8">
    <source>
        <dbReference type="EMBL" id="ORY04303.1"/>
    </source>
</evidence>
<dbReference type="InterPro" id="IPR001958">
    <property type="entry name" value="Tet-R_TetA/multi-R_MdtG-like"/>
</dbReference>
<dbReference type="InterPro" id="IPR020846">
    <property type="entry name" value="MFS_dom"/>
</dbReference>
<dbReference type="Proteomes" id="UP000193498">
    <property type="component" value="Unassembled WGS sequence"/>
</dbReference>
<feature type="transmembrane region" description="Helical" evidence="6">
    <location>
        <begin position="15"/>
        <end position="39"/>
    </location>
</feature>
<feature type="transmembrane region" description="Helical" evidence="6">
    <location>
        <begin position="184"/>
        <end position="208"/>
    </location>
</feature>
<dbReference type="Pfam" id="PF07690">
    <property type="entry name" value="MFS_1"/>
    <property type="match status" value="1"/>
</dbReference>
<reference evidence="8 9" key="1">
    <citation type="submission" date="2016-07" db="EMBL/GenBank/DDBJ databases">
        <title>Pervasive Adenine N6-methylation of Active Genes in Fungi.</title>
        <authorList>
            <consortium name="DOE Joint Genome Institute"/>
            <person name="Mondo S.J."/>
            <person name="Dannebaum R.O."/>
            <person name="Kuo R.C."/>
            <person name="Labutti K."/>
            <person name="Haridas S."/>
            <person name="Kuo A."/>
            <person name="Salamov A."/>
            <person name="Ahrendt S.R."/>
            <person name="Lipzen A."/>
            <person name="Sullivan W."/>
            <person name="Andreopoulos W.B."/>
            <person name="Clum A."/>
            <person name="Lindquist E."/>
            <person name="Daum C."/>
            <person name="Ramamoorthy G.K."/>
            <person name="Gryganskyi A."/>
            <person name="Culley D."/>
            <person name="Magnuson J.K."/>
            <person name="James T.Y."/>
            <person name="O'Malley M.A."/>
            <person name="Stajich J.E."/>
            <person name="Spatafora J.W."/>
            <person name="Visel A."/>
            <person name="Grigoriev I.V."/>
        </authorList>
    </citation>
    <scope>NUCLEOTIDE SEQUENCE [LARGE SCALE GENOMIC DNA]</scope>
    <source>
        <strain evidence="8 9">CBS 931.73</strain>
    </source>
</reference>
<evidence type="ECO:0000256" key="6">
    <source>
        <dbReference type="SAM" id="Phobius"/>
    </source>
</evidence>
<feature type="transmembrane region" description="Helical" evidence="6">
    <location>
        <begin position="293"/>
        <end position="319"/>
    </location>
</feature>
<keyword evidence="3 6" id="KW-0812">Transmembrane</keyword>
<dbReference type="SUPFAM" id="SSF103473">
    <property type="entry name" value="MFS general substrate transporter"/>
    <property type="match status" value="1"/>
</dbReference>
<keyword evidence="9" id="KW-1185">Reference proteome</keyword>
<feature type="transmembrane region" description="Helical" evidence="6">
    <location>
        <begin position="401"/>
        <end position="427"/>
    </location>
</feature>
<keyword evidence="4 6" id="KW-1133">Transmembrane helix</keyword>
<organism evidence="8 9">
    <name type="scientific">Basidiobolus meristosporus CBS 931.73</name>
    <dbReference type="NCBI Taxonomy" id="1314790"/>
    <lineage>
        <taxon>Eukaryota</taxon>
        <taxon>Fungi</taxon>
        <taxon>Fungi incertae sedis</taxon>
        <taxon>Zoopagomycota</taxon>
        <taxon>Entomophthoromycotina</taxon>
        <taxon>Basidiobolomycetes</taxon>
        <taxon>Basidiobolales</taxon>
        <taxon>Basidiobolaceae</taxon>
        <taxon>Basidiobolus</taxon>
    </lineage>
</organism>
<protein>
    <submittedName>
        <fullName evidence="8">MFS general substrate transporter</fullName>
    </submittedName>
</protein>
<gene>
    <name evidence="8" type="ORF">K493DRAFT_205899</name>
</gene>
<dbReference type="EMBL" id="MCFE01000036">
    <property type="protein sequence ID" value="ORY04303.1"/>
    <property type="molecule type" value="Genomic_DNA"/>
</dbReference>
<feature type="transmembrane region" description="Helical" evidence="6">
    <location>
        <begin position="439"/>
        <end position="459"/>
    </location>
</feature>
<evidence type="ECO:0000256" key="2">
    <source>
        <dbReference type="ARBA" id="ARBA00022448"/>
    </source>
</evidence>
<evidence type="ECO:0000313" key="9">
    <source>
        <dbReference type="Proteomes" id="UP000193498"/>
    </source>
</evidence>
<evidence type="ECO:0000256" key="1">
    <source>
        <dbReference type="ARBA" id="ARBA00004141"/>
    </source>
</evidence>
<dbReference type="PANTHER" id="PTHR23504:SF15">
    <property type="entry name" value="MAJOR FACILITATOR SUPERFAMILY (MFS) PROFILE DOMAIN-CONTAINING PROTEIN"/>
    <property type="match status" value="1"/>
</dbReference>
<dbReference type="InterPro" id="IPR036259">
    <property type="entry name" value="MFS_trans_sf"/>
</dbReference>
<feature type="transmembrane region" description="Helical" evidence="6">
    <location>
        <begin position="331"/>
        <end position="350"/>
    </location>
</feature>
<dbReference type="OrthoDB" id="419616at2759"/>
<dbReference type="PANTHER" id="PTHR23504">
    <property type="entry name" value="MAJOR FACILITATOR SUPERFAMILY DOMAIN-CONTAINING PROTEIN 10"/>
    <property type="match status" value="1"/>
</dbReference>
<keyword evidence="2" id="KW-0813">Transport</keyword>
<accession>A0A1Y1Z1X6</accession>
<dbReference type="GO" id="GO:0016020">
    <property type="term" value="C:membrane"/>
    <property type="evidence" value="ECO:0007669"/>
    <property type="project" value="UniProtKB-SubCell"/>
</dbReference>
<comment type="subcellular location">
    <subcellularLocation>
        <location evidence="1">Membrane</location>
        <topology evidence="1">Multi-pass membrane protein</topology>
    </subcellularLocation>
</comment>
<feature type="transmembrane region" description="Helical" evidence="6">
    <location>
        <begin position="85"/>
        <end position="102"/>
    </location>
</feature>
<feature type="transmembrane region" description="Helical" evidence="6">
    <location>
        <begin position="51"/>
        <end position="73"/>
    </location>
</feature>
<comment type="caution">
    <text evidence="8">The sequence shown here is derived from an EMBL/GenBank/DDBJ whole genome shotgun (WGS) entry which is preliminary data.</text>
</comment>
<name>A0A1Y1Z1X6_9FUNG</name>
<dbReference type="GO" id="GO:0022857">
    <property type="term" value="F:transmembrane transporter activity"/>
    <property type="evidence" value="ECO:0007669"/>
    <property type="project" value="InterPro"/>
</dbReference>
<evidence type="ECO:0000256" key="3">
    <source>
        <dbReference type="ARBA" id="ARBA00022692"/>
    </source>
</evidence>
<keyword evidence="5 6" id="KW-0472">Membrane</keyword>
<dbReference type="InParanoid" id="A0A1Y1Z1X6"/>
<feature type="transmembrane region" description="Helical" evidence="6">
    <location>
        <begin position="142"/>
        <end position="164"/>
    </location>
</feature>
<dbReference type="InterPro" id="IPR011701">
    <property type="entry name" value="MFS"/>
</dbReference>
<evidence type="ECO:0000259" key="7">
    <source>
        <dbReference type="PROSITE" id="PS50850"/>
    </source>
</evidence>
<feature type="domain" description="Major facilitator superfamily (MFS) profile" evidence="7">
    <location>
        <begin position="1"/>
        <end position="464"/>
    </location>
</feature>
<dbReference type="AlphaFoldDB" id="A0A1Y1Z1X6"/>
<dbReference type="PROSITE" id="PS50850">
    <property type="entry name" value="MFS"/>
    <property type="match status" value="1"/>
</dbReference>
<feature type="transmembrane region" description="Helical" evidence="6">
    <location>
        <begin position="252"/>
        <end position="273"/>
    </location>
</feature>
<evidence type="ECO:0000256" key="4">
    <source>
        <dbReference type="ARBA" id="ARBA00022989"/>
    </source>
</evidence>
<dbReference type="PRINTS" id="PR01035">
    <property type="entry name" value="TCRTETA"/>
</dbReference>